<feature type="domain" description="HTH luxR-type" evidence="1">
    <location>
        <begin position="323"/>
        <end position="380"/>
    </location>
</feature>
<keyword evidence="3" id="KW-1185">Reference proteome</keyword>
<evidence type="ECO:0000313" key="2">
    <source>
        <dbReference type="EMBL" id="MCK8784628.1"/>
    </source>
</evidence>
<dbReference type="InterPro" id="IPR000792">
    <property type="entry name" value="Tscrpt_reg_LuxR_C"/>
</dbReference>
<gene>
    <name evidence="2" type="ORF">M0638_09560</name>
</gene>
<dbReference type="AlphaFoldDB" id="A0A9X1Y7M1"/>
<evidence type="ECO:0000259" key="1">
    <source>
        <dbReference type="SMART" id="SM00421"/>
    </source>
</evidence>
<accession>A0A9X1Y7M1</accession>
<dbReference type="InterPro" id="IPR016032">
    <property type="entry name" value="Sig_transdc_resp-reg_C-effctor"/>
</dbReference>
<comment type="caution">
    <text evidence="2">The sequence shown here is derived from an EMBL/GenBank/DDBJ whole genome shotgun (WGS) entry which is preliminary data.</text>
</comment>
<dbReference type="RefSeq" id="WP_248666747.1">
    <property type="nucleotide sequence ID" value="NZ_JALPRX010000035.1"/>
</dbReference>
<evidence type="ECO:0000313" key="3">
    <source>
        <dbReference type="Proteomes" id="UP001139516"/>
    </source>
</evidence>
<dbReference type="EMBL" id="JALPRX010000035">
    <property type="protein sequence ID" value="MCK8784628.1"/>
    <property type="molecule type" value="Genomic_DNA"/>
</dbReference>
<dbReference type="Gene3D" id="1.10.10.10">
    <property type="entry name" value="Winged helix-like DNA-binding domain superfamily/Winged helix DNA-binding domain"/>
    <property type="match status" value="1"/>
</dbReference>
<dbReference type="Proteomes" id="UP001139516">
    <property type="component" value="Unassembled WGS sequence"/>
</dbReference>
<reference evidence="2" key="1">
    <citation type="submission" date="2022-04" db="EMBL/GenBank/DDBJ databases">
        <title>Roseomonas acroporae sp. nov., isolated from coral Acropora digitifera.</title>
        <authorList>
            <person name="Sun H."/>
        </authorList>
    </citation>
    <scope>NUCLEOTIDE SEQUENCE</scope>
    <source>
        <strain evidence="2">NAR14</strain>
    </source>
</reference>
<sequence>MPDAPRFSSLLGEIYEAARDPARWEATLTAAADYIGASGGMIAYIDPQGPGSFLVPGRLREDLSTLYLRRHTRNPFSEALARMPPGQPYLASGLVDARALRGSAFHADILAPQGIVDVVSSVYADFLREGLGGFGFTLTERGRDDAAGALDRFRRVLPHLERALDLSRRLGRQAAATQCAAVLEALPGAAFGLDARGRVAVLNHPAEALLREGDGLALDRRDGHRLLAARPAETRRLAHAIAAALVTAGGPGDGPGEDAGGYLRITRPSGRPPLLLLLAPLPAPPERASGSTLRDWAGPVRCLALAFDPATLPAPPAALLAGAFALTGAEARVAVLVGLGLGVPEAAARLGLSAGTVRTHLHRCYDKTGVRSQSGIARLVTALTTLPGAARRSF</sequence>
<proteinExistence type="predicted"/>
<dbReference type="SUPFAM" id="SSF46894">
    <property type="entry name" value="C-terminal effector domain of the bipartite response regulators"/>
    <property type="match status" value="1"/>
</dbReference>
<organism evidence="2 3">
    <name type="scientific">Roseomonas acroporae</name>
    <dbReference type="NCBI Taxonomy" id="2937791"/>
    <lineage>
        <taxon>Bacteria</taxon>
        <taxon>Pseudomonadati</taxon>
        <taxon>Pseudomonadota</taxon>
        <taxon>Alphaproteobacteria</taxon>
        <taxon>Acetobacterales</taxon>
        <taxon>Roseomonadaceae</taxon>
        <taxon>Roseomonas</taxon>
    </lineage>
</organism>
<dbReference type="InterPro" id="IPR036388">
    <property type="entry name" value="WH-like_DNA-bd_sf"/>
</dbReference>
<dbReference type="GO" id="GO:0003677">
    <property type="term" value="F:DNA binding"/>
    <property type="evidence" value="ECO:0007669"/>
    <property type="project" value="InterPro"/>
</dbReference>
<name>A0A9X1Y7M1_9PROT</name>
<protein>
    <submittedName>
        <fullName evidence="2">Helix-turn-helix transcriptional regulator</fullName>
    </submittedName>
</protein>
<dbReference type="GO" id="GO:0006355">
    <property type="term" value="P:regulation of DNA-templated transcription"/>
    <property type="evidence" value="ECO:0007669"/>
    <property type="project" value="InterPro"/>
</dbReference>
<dbReference type="SMART" id="SM00421">
    <property type="entry name" value="HTH_LUXR"/>
    <property type="match status" value="1"/>
</dbReference>